<sequence length="136" mass="15348">MHEWALADGVVTTARKVARQERIEKIAKLKIKVGEVQQIDTEIFRNALEQIIQSHNSLLKGATIEIDIARAVLECRNCGHRWTFQQAMKRLSHDESEAIHFVPEMAHVYIGCPACSSPDFEVIQGRGVWLDAIVGE</sequence>
<dbReference type="Proteomes" id="UP000051096">
    <property type="component" value="Unassembled WGS sequence"/>
</dbReference>
<organism evidence="5 6">
    <name type="scientific">candidate division WOR_3 bacterium SM23_60</name>
    <dbReference type="NCBI Taxonomy" id="1703780"/>
    <lineage>
        <taxon>Bacteria</taxon>
        <taxon>Bacteria division WOR-3</taxon>
    </lineage>
</organism>
<evidence type="ECO:0000313" key="5">
    <source>
        <dbReference type="EMBL" id="KPK70973.1"/>
    </source>
</evidence>
<dbReference type="PANTHER" id="PTHR34535">
    <property type="entry name" value="HYDROGENASE MATURATION FACTOR HYPA"/>
    <property type="match status" value="1"/>
</dbReference>
<dbReference type="GO" id="GO:0008270">
    <property type="term" value="F:zinc ion binding"/>
    <property type="evidence" value="ECO:0007669"/>
    <property type="project" value="UniProtKB-UniRule"/>
</dbReference>
<dbReference type="Pfam" id="PF01155">
    <property type="entry name" value="HypA"/>
    <property type="match status" value="1"/>
</dbReference>
<dbReference type="GO" id="GO:0016151">
    <property type="term" value="F:nickel cation binding"/>
    <property type="evidence" value="ECO:0007669"/>
    <property type="project" value="UniProtKB-UniRule"/>
</dbReference>
<feature type="binding site" evidence="4">
    <location>
        <position position="115"/>
    </location>
    <ligand>
        <name>Zn(2+)</name>
        <dbReference type="ChEBI" id="CHEBI:29105"/>
    </ligand>
</feature>
<gene>
    <name evidence="4" type="primary">hypA</name>
    <name evidence="5" type="ORF">AMJ87_08035</name>
</gene>
<feature type="binding site" evidence="4">
    <location>
        <position position="2"/>
    </location>
    <ligand>
        <name>Ni(2+)</name>
        <dbReference type="ChEBI" id="CHEBI:49786"/>
    </ligand>
</feature>
<dbReference type="AlphaFoldDB" id="A0A0S8GGK6"/>
<name>A0A0S8GGK6_UNCW3</name>
<comment type="caution">
    <text evidence="5">The sequence shown here is derived from an EMBL/GenBank/DDBJ whole genome shotgun (WGS) entry which is preliminary data.</text>
</comment>
<dbReference type="GO" id="GO:0051604">
    <property type="term" value="P:protein maturation"/>
    <property type="evidence" value="ECO:0007669"/>
    <property type="project" value="InterPro"/>
</dbReference>
<dbReference type="PANTHER" id="PTHR34535:SF3">
    <property type="entry name" value="HYDROGENASE MATURATION FACTOR HYPA"/>
    <property type="match status" value="1"/>
</dbReference>
<feature type="binding site" evidence="4">
    <location>
        <position position="112"/>
    </location>
    <ligand>
        <name>Zn(2+)</name>
        <dbReference type="ChEBI" id="CHEBI:29105"/>
    </ligand>
</feature>
<dbReference type="Gene3D" id="3.30.2320.80">
    <property type="match status" value="1"/>
</dbReference>
<comment type="function">
    <text evidence="4">Involved in the maturation of [NiFe] hydrogenases. Required for nickel insertion into the metal center of the hydrogenase.</text>
</comment>
<dbReference type="NCBIfam" id="NF003008">
    <property type="entry name" value="PRK03824.1"/>
    <property type="match status" value="1"/>
</dbReference>
<evidence type="ECO:0000313" key="6">
    <source>
        <dbReference type="Proteomes" id="UP000051096"/>
    </source>
</evidence>
<evidence type="ECO:0000256" key="4">
    <source>
        <dbReference type="HAMAP-Rule" id="MF_00213"/>
    </source>
</evidence>
<evidence type="ECO:0000256" key="2">
    <source>
        <dbReference type="ARBA" id="ARBA00022723"/>
    </source>
</evidence>
<dbReference type="InterPro" id="IPR000688">
    <property type="entry name" value="HypA/HybF"/>
</dbReference>
<proteinExistence type="inferred from homology"/>
<protein>
    <recommendedName>
        <fullName evidence="4">Hydrogenase maturation factor HypA</fullName>
    </recommendedName>
</protein>
<feature type="binding site" evidence="4">
    <location>
        <position position="75"/>
    </location>
    <ligand>
        <name>Zn(2+)</name>
        <dbReference type="ChEBI" id="CHEBI:29105"/>
    </ligand>
</feature>
<keyword evidence="3 4" id="KW-0862">Zinc</keyword>
<evidence type="ECO:0000256" key="3">
    <source>
        <dbReference type="ARBA" id="ARBA00022833"/>
    </source>
</evidence>
<dbReference type="PIRSF" id="PIRSF004761">
    <property type="entry name" value="Hydrgn_mat_HypA"/>
    <property type="match status" value="1"/>
</dbReference>
<evidence type="ECO:0000256" key="1">
    <source>
        <dbReference type="ARBA" id="ARBA00022596"/>
    </source>
</evidence>
<keyword evidence="2 4" id="KW-0479">Metal-binding</keyword>
<accession>A0A0S8GGK6</accession>
<comment type="similarity">
    <text evidence="4">Belongs to the HypA/HybF family.</text>
</comment>
<dbReference type="EMBL" id="LJUO01000076">
    <property type="protein sequence ID" value="KPK70973.1"/>
    <property type="molecule type" value="Genomic_DNA"/>
</dbReference>
<reference evidence="5 6" key="1">
    <citation type="journal article" date="2015" name="Microbiome">
        <title>Genomic resolution of linkages in carbon, nitrogen, and sulfur cycling among widespread estuary sediment bacteria.</title>
        <authorList>
            <person name="Baker B.J."/>
            <person name="Lazar C.S."/>
            <person name="Teske A.P."/>
            <person name="Dick G.J."/>
        </authorList>
    </citation>
    <scope>NUCLEOTIDE SEQUENCE [LARGE SCALE GENOMIC DNA]</scope>
    <source>
        <strain evidence="5">SM23_60</strain>
    </source>
</reference>
<keyword evidence="1 4" id="KW-0533">Nickel</keyword>
<feature type="binding site" evidence="4">
    <location>
        <position position="78"/>
    </location>
    <ligand>
        <name>Zn(2+)</name>
        <dbReference type="ChEBI" id="CHEBI:29105"/>
    </ligand>
</feature>
<dbReference type="HAMAP" id="MF_00213">
    <property type="entry name" value="HypA_HybF"/>
    <property type="match status" value="1"/>
</dbReference>